<organism evidence="2 3">
    <name type="scientific">Stenotrophomonas lacuserhaii</name>
    <dbReference type="NCBI Taxonomy" id="2760084"/>
    <lineage>
        <taxon>Bacteria</taxon>
        <taxon>Pseudomonadati</taxon>
        <taxon>Pseudomonadota</taxon>
        <taxon>Gammaproteobacteria</taxon>
        <taxon>Lysobacterales</taxon>
        <taxon>Lysobacteraceae</taxon>
        <taxon>Stenotrophomonas</taxon>
    </lineage>
</organism>
<sequence length="322" mass="34358">MSKTKRRALRHAGRWACAAMLLLAMAACQRDAVDAALPPAEPVAAVQAMARAIADNDLVAYARLSVPPAQYTALDQAWSQGHSRWPLTELPLHDQLLPMLQALAADDGSQRLQRSFDQQLAGQTAAVRQAAQSMGLFGVQYLRHETSFTASQQAHYVQVVQTLAAWAADAPISDRARARASIAALTKAASATGFTDDAQLQQAGMAASLERLGPFIATLKSVLASYGLDLDASMRGIAGEVLSRQGDNALVRLQYPLAGEMITLQIPLTRREGHWYLTRTLADTDALLRNARTAQAAVEAESAAPIALPVETGGDEKPAATP</sequence>
<dbReference type="Proteomes" id="UP000636938">
    <property type="component" value="Unassembled WGS sequence"/>
</dbReference>
<dbReference type="EMBL" id="JACSQS010000002">
    <property type="protein sequence ID" value="MBD7953299.1"/>
    <property type="molecule type" value="Genomic_DNA"/>
</dbReference>
<keyword evidence="3" id="KW-1185">Reference proteome</keyword>
<comment type="caution">
    <text evidence="2">The sequence shown here is derived from an EMBL/GenBank/DDBJ whole genome shotgun (WGS) entry which is preliminary data.</text>
</comment>
<dbReference type="RefSeq" id="WP_191769112.1">
    <property type="nucleotide sequence ID" value="NZ_JACSQS010000002.1"/>
</dbReference>
<keyword evidence="1" id="KW-0732">Signal</keyword>
<gene>
    <name evidence="2" type="ORF">H9654_03675</name>
</gene>
<evidence type="ECO:0000313" key="3">
    <source>
        <dbReference type="Proteomes" id="UP000636938"/>
    </source>
</evidence>
<dbReference type="PROSITE" id="PS51257">
    <property type="entry name" value="PROKAR_LIPOPROTEIN"/>
    <property type="match status" value="1"/>
</dbReference>
<name>A0A8X8K2R6_9GAMM</name>
<dbReference type="AlphaFoldDB" id="A0A8X8K2R6"/>
<evidence type="ECO:0000313" key="2">
    <source>
        <dbReference type="EMBL" id="MBD7953299.1"/>
    </source>
</evidence>
<reference evidence="2 3" key="1">
    <citation type="submission" date="2020-08" db="EMBL/GenBank/DDBJ databases">
        <title>A Genomic Blueprint of the Chicken Gut Microbiome.</title>
        <authorList>
            <person name="Gilroy R."/>
            <person name="Ravi A."/>
            <person name="Getino M."/>
            <person name="Pursley I."/>
            <person name="Horton D.L."/>
            <person name="Alikhan N.-F."/>
            <person name="Baker D."/>
            <person name="Gharbi K."/>
            <person name="Hall N."/>
            <person name="Watson M."/>
            <person name="Adriaenssens E.M."/>
            <person name="Foster-Nyarko E."/>
            <person name="Jarju S."/>
            <person name="Secka A."/>
            <person name="Antonio M."/>
            <person name="Oren A."/>
            <person name="Chaudhuri R."/>
            <person name="La Ragione R.M."/>
            <person name="Hildebrand F."/>
            <person name="Pallen M.J."/>
        </authorList>
    </citation>
    <scope>NUCLEOTIDE SEQUENCE [LARGE SCALE GENOMIC DNA]</scope>
    <source>
        <strain evidence="2 3">Sa5BUN4</strain>
    </source>
</reference>
<evidence type="ECO:0008006" key="4">
    <source>
        <dbReference type="Google" id="ProtNLM"/>
    </source>
</evidence>
<proteinExistence type="predicted"/>
<accession>A0A8X8K2R6</accession>
<evidence type="ECO:0000256" key="1">
    <source>
        <dbReference type="SAM" id="SignalP"/>
    </source>
</evidence>
<feature type="signal peptide" evidence="1">
    <location>
        <begin position="1"/>
        <end position="26"/>
    </location>
</feature>
<feature type="chain" id="PRO_5036450309" description="Lipoprotein" evidence="1">
    <location>
        <begin position="27"/>
        <end position="322"/>
    </location>
</feature>
<protein>
    <recommendedName>
        <fullName evidence="4">Lipoprotein</fullName>
    </recommendedName>
</protein>